<keyword evidence="4" id="KW-1185">Reference proteome</keyword>
<accession>A0A4U6QBU6</accession>
<name>A0A4U6QBU6_9ACTN</name>
<evidence type="ECO:0000313" key="4">
    <source>
        <dbReference type="Proteomes" id="UP000306985"/>
    </source>
</evidence>
<dbReference type="Gene3D" id="3.10.129.10">
    <property type="entry name" value="Hotdog Thioesterase"/>
    <property type="match status" value="1"/>
</dbReference>
<dbReference type="Proteomes" id="UP000306985">
    <property type="component" value="Unassembled WGS sequence"/>
</dbReference>
<dbReference type="InterPro" id="IPR006683">
    <property type="entry name" value="Thioestr_dom"/>
</dbReference>
<proteinExistence type="predicted"/>
<dbReference type="AlphaFoldDB" id="A0A4U6QBU6"/>
<dbReference type="EMBL" id="SZZH01000005">
    <property type="protein sequence ID" value="TKV57438.1"/>
    <property type="molecule type" value="Genomic_DNA"/>
</dbReference>
<dbReference type="Pfam" id="PF03061">
    <property type="entry name" value="4HBT"/>
    <property type="match status" value="1"/>
</dbReference>
<evidence type="ECO:0000256" key="1">
    <source>
        <dbReference type="SAM" id="MobiDB-lite"/>
    </source>
</evidence>
<dbReference type="OrthoDB" id="3467114at2"/>
<gene>
    <name evidence="3" type="ORF">FDO65_17965</name>
</gene>
<evidence type="ECO:0000313" key="3">
    <source>
        <dbReference type="EMBL" id="TKV57438.1"/>
    </source>
</evidence>
<feature type="region of interest" description="Disordered" evidence="1">
    <location>
        <begin position="108"/>
        <end position="133"/>
    </location>
</feature>
<comment type="caution">
    <text evidence="3">The sequence shown here is derived from an EMBL/GenBank/DDBJ whole genome shotgun (WGS) entry which is preliminary data.</text>
</comment>
<reference evidence="3 4" key="1">
    <citation type="submission" date="2019-05" db="EMBL/GenBank/DDBJ databases">
        <title>Nakamurella sp. N5BH11, whole genome shotgun sequence.</title>
        <authorList>
            <person name="Tuo L."/>
        </authorList>
    </citation>
    <scope>NUCLEOTIDE SEQUENCE [LARGE SCALE GENOMIC DNA]</scope>
    <source>
        <strain evidence="3 4">N5BH11</strain>
    </source>
</reference>
<feature type="domain" description="Thioesterase" evidence="2">
    <location>
        <begin position="10"/>
        <end position="83"/>
    </location>
</feature>
<protein>
    <submittedName>
        <fullName evidence="3">Acyl-CoA thioesterase</fullName>
    </submittedName>
</protein>
<dbReference type="InterPro" id="IPR029069">
    <property type="entry name" value="HotDog_dom_sf"/>
</dbReference>
<evidence type="ECO:0000259" key="2">
    <source>
        <dbReference type="Pfam" id="PF03061"/>
    </source>
</evidence>
<organism evidence="3 4">
    <name type="scientific">Nakamurella flava</name>
    <dbReference type="NCBI Taxonomy" id="2576308"/>
    <lineage>
        <taxon>Bacteria</taxon>
        <taxon>Bacillati</taxon>
        <taxon>Actinomycetota</taxon>
        <taxon>Actinomycetes</taxon>
        <taxon>Nakamurellales</taxon>
        <taxon>Nakamurellaceae</taxon>
        <taxon>Nakamurella</taxon>
    </lineage>
</organism>
<sequence length="133" mass="14014">MHWVDTDAAGIHHNTSIARWAEAAEADLMRGVGLTGYFPVAPRVRYEADFTASLRPGDEVGATVTVERMGRTSLTLGFEVWGGPAGQPAVLAARGRYVTVHVDAAGGGPSPWPATWRSALDPDGTATDAVDEP</sequence>
<dbReference type="SUPFAM" id="SSF54637">
    <property type="entry name" value="Thioesterase/thiol ester dehydrase-isomerase"/>
    <property type="match status" value="1"/>
</dbReference>
<dbReference type="CDD" id="cd00586">
    <property type="entry name" value="4HBT"/>
    <property type="match status" value="1"/>
</dbReference>